<accession>A0ABY5BNE6</accession>
<dbReference type="InterPro" id="IPR005551">
    <property type="entry name" value="CitX"/>
</dbReference>
<dbReference type="Pfam" id="PF03802">
    <property type="entry name" value="CitX"/>
    <property type="match status" value="1"/>
</dbReference>
<reference evidence="5" key="1">
    <citation type="submission" date="2022-05" db="EMBL/GenBank/DDBJ databases">
        <authorList>
            <person name="Oliphant S.A."/>
            <person name="Watson-Haigh N.S."/>
            <person name="Sumby K.M."/>
            <person name="Gardner J.M."/>
            <person name="Jiranek V."/>
        </authorList>
    </citation>
    <scope>NUCLEOTIDE SEQUENCE</scope>
    <source>
        <strain evidence="5">KI16_H9</strain>
    </source>
</reference>
<evidence type="ECO:0000313" key="6">
    <source>
        <dbReference type="Proteomes" id="UP001056707"/>
    </source>
</evidence>
<gene>
    <name evidence="5" type="primary">citX</name>
    <name evidence="5" type="ORF">M3M35_04740</name>
</gene>
<sequence>MKDLFATGTPQTIAAVLQSKDHRARRQQELVTKFPTGTVVALKLNVPGPIKTNAALQRLFTAGQRLLERQFQGVTRLQAPVVTTGLAGTEAFYVFAIDGWEAKRRAVAFEDQLPLGRLFDADVLTQAQTHYSRQELGEQARRCFLCDRPAKECGRNRTHSVAELQDYFNRVYAEVFGDD</sequence>
<dbReference type="EMBL" id="CP097116">
    <property type="protein sequence ID" value="USS84623.1"/>
    <property type="molecule type" value="Genomic_DNA"/>
</dbReference>
<dbReference type="Proteomes" id="UP001056707">
    <property type="component" value="Chromosome"/>
</dbReference>
<evidence type="ECO:0000256" key="1">
    <source>
        <dbReference type="ARBA" id="ARBA00012524"/>
    </source>
</evidence>
<keyword evidence="3 5" id="KW-0548">Nucleotidyltransferase</keyword>
<evidence type="ECO:0000313" key="5">
    <source>
        <dbReference type="EMBL" id="USS84623.1"/>
    </source>
</evidence>
<dbReference type="RefSeq" id="WP_252749526.1">
    <property type="nucleotide sequence ID" value="NZ_CP097116.1"/>
</dbReference>
<organism evidence="5 6">
    <name type="scientific">Fructilactobacillus myrtifloralis</name>
    <dbReference type="NCBI Taxonomy" id="2940301"/>
    <lineage>
        <taxon>Bacteria</taxon>
        <taxon>Bacillati</taxon>
        <taxon>Bacillota</taxon>
        <taxon>Bacilli</taxon>
        <taxon>Lactobacillales</taxon>
        <taxon>Lactobacillaceae</taxon>
        <taxon>Fructilactobacillus</taxon>
    </lineage>
</organism>
<dbReference type="EC" id="2.7.7.61" evidence="1"/>
<keyword evidence="6" id="KW-1185">Reference proteome</keyword>
<keyword evidence="2 5" id="KW-0808">Transferase</keyword>
<dbReference type="GO" id="GO:0050519">
    <property type="term" value="F:holo-citrate lyase synthase activity"/>
    <property type="evidence" value="ECO:0007669"/>
    <property type="project" value="UniProtKB-EC"/>
</dbReference>
<proteinExistence type="predicted"/>
<protein>
    <recommendedName>
        <fullName evidence="1">citrate lyase holo-[acyl-carrier protein] synthase</fullName>
        <ecNumber evidence="1">2.7.7.61</ecNumber>
    </recommendedName>
</protein>
<keyword evidence="5" id="KW-0456">Lyase</keyword>
<evidence type="ECO:0000256" key="4">
    <source>
        <dbReference type="ARBA" id="ARBA00048574"/>
    </source>
</evidence>
<name>A0ABY5BNE6_9LACO</name>
<evidence type="ECO:0000256" key="2">
    <source>
        <dbReference type="ARBA" id="ARBA00022679"/>
    </source>
</evidence>
<dbReference type="GO" id="GO:0016829">
    <property type="term" value="F:lyase activity"/>
    <property type="evidence" value="ECO:0007669"/>
    <property type="project" value="UniProtKB-KW"/>
</dbReference>
<evidence type="ECO:0000256" key="3">
    <source>
        <dbReference type="ARBA" id="ARBA00022695"/>
    </source>
</evidence>
<dbReference type="NCBIfam" id="TIGR03124">
    <property type="entry name" value="citrate_citX"/>
    <property type="match status" value="1"/>
</dbReference>
<comment type="catalytic activity">
    <reaction evidence="4">
        <text>apo-[citrate lyase ACP] + 2'-(5''-triphospho-alpha-D-ribosyl)-3'-dephospho-CoA = holo-[citrate lyase ACP] + diphosphate</text>
        <dbReference type="Rhea" id="RHEA:16333"/>
        <dbReference type="Rhea" id="RHEA-COMP:10157"/>
        <dbReference type="Rhea" id="RHEA-COMP:10158"/>
        <dbReference type="ChEBI" id="CHEBI:29999"/>
        <dbReference type="ChEBI" id="CHEBI:33019"/>
        <dbReference type="ChEBI" id="CHEBI:61378"/>
        <dbReference type="ChEBI" id="CHEBI:82683"/>
        <dbReference type="EC" id="2.7.7.61"/>
    </reaction>
</comment>